<reference evidence="2" key="2">
    <citation type="journal article" date="2015" name="Gigascience">
        <title>Reconstructing a comprehensive transcriptome assembly of a white-pupal translocated strain of the pest fruit fly Bactrocera cucurbitae.</title>
        <authorList>
            <person name="Sim S.B."/>
            <person name="Calla B."/>
            <person name="Hall B."/>
            <person name="DeRego T."/>
            <person name="Geib S.M."/>
        </authorList>
    </citation>
    <scope>NUCLEOTIDE SEQUENCE</scope>
</reference>
<name>A0A0A1XLP5_ZEUCU</name>
<feature type="region of interest" description="Disordered" evidence="1">
    <location>
        <begin position="139"/>
        <end position="164"/>
    </location>
</feature>
<dbReference type="EMBL" id="GBXI01002435">
    <property type="protein sequence ID" value="JAD11857.1"/>
    <property type="molecule type" value="Transcribed_RNA"/>
</dbReference>
<evidence type="ECO:0000256" key="1">
    <source>
        <dbReference type="SAM" id="MobiDB-lite"/>
    </source>
</evidence>
<dbReference type="GeneID" id="105214501"/>
<reference evidence="2" key="1">
    <citation type="submission" date="2014-11" db="EMBL/GenBank/DDBJ databases">
        <authorList>
            <person name="Geib S."/>
        </authorList>
    </citation>
    <scope>NUCLEOTIDE SEQUENCE</scope>
</reference>
<gene>
    <name evidence="2" type="primary">ileS_5</name>
    <name evidence="2" type="ORF">g.41775</name>
</gene>
<sequence>MTHFSMCEPNYDLPQTLSAIFETESDVVETEKDKLDQASKLQSAEYETDYYRVLPLLSFKNDHREKVLSLKENEYLRLRWQKFLTKIPKNYIRIRLYNDKQKVPITPRRLVLNGCFYGVDNKLSPVPIIPDPRMYEKITSKNVDNGQGKEVKLKDKNRGVSKEQ</sequence>
<organism evidence="2">
    <name type="scientific">Zeugodacus cucurbitae</name>
    <name type="common">Melon fruit fly</name>
    <name type="synonym">Bactrocera cucurbitae</name>
    <dbReference type="NCBI Taxonomy" id="28588"/>
    <lineage>
        <taxon>Eukaryota</taxon>
        <taxon>Metazoa</taxon>
        <taxon>Ecdysozoa</taxon>
        <taxon>Arthropoda</taxon>
        <taxon>Hexapoda</taxon>
        <taxon>Insecta</taxon>
        <taxon>Pterygota</taxon>
        <taxon>Neoptera</taxon>
        <taxon>Endopterygota</taxon>
        <taxon>Diptera</taxon>
        <taxon>Brachycera</taxon>
        <taxon>Muscomorpha</taxon>
        <taxon>Tephritoidea</taxon>
        <taxon>Tephritidae</taxon>
        <taxon>Zeugodacus</taxon>
        <taxon>Zeugodacus</taxon>
    </lineage>
</organism>
<keyword evidence="2" id="KW-0436">Ligase</keyword>
<feature type="compositionally biased region" description="Basic and acidic residues" evidence="1">
    <location>
        <begin position="147"/>
        <end position="164"/>
    </location>
</feature>
<proteinExistence type="predicted"/>
<dbReference type="GO" id="GO:0016874">
    <property type="term" value="F:ligase activity"/>
    <property type="evidence" value="ECO:0007669"/>
    <property type="project" value="UniProtKB-KW"/>
</dbReference>
<dbReference type="OrthoDB" id="7912423at2759"/>
<evidence type="ECO:0000313" key="2">
    <source>
        <dbReference type="EMBL" id="JAD11857.1"/>
    </source>
</evidence>
<accession>A0A0A1XLP5</accession>
<protein>
    <submittedName>
        <fullName evidence="2">Isoleucine--tRNA ligase</fullName>
    </submittedName>
</protein>
<dbReference type="AlphaFoldDB" id="A0A0A1XLP5"/>